<evidence type="ECO:0000256" key="5">
    <source>
        <dbReference type="ARBA" id="ARBA00023088"/>
    </source>
</evidence>
<feature type="domain" description="NEAT" evidence="9">
    <location>
        <begin position="31"/>
        <end position="150"/>
    </location>
</feature>
<feature type="region of interest" description="Disordered" evidence="6">
    <location>
        <begin position="150"/>
        <end position="183"/>
    </location>
</feature>
<reference evidence="10" key="1">
    <citation type="journal article" date="2021" name="PeerJ">
        <title>Extensive microbial diversity within the chicken gut microbiome revealed by metagenomics and culture.</title>
        <authorList>
            <person name="Gilroy R."/>
            <person name="Ravi A."/>
            <person name="Getino M."/>
            <person name="Pursley I."/>
            <person name="Horton D.L."/>
            <person name="Alikhan N.F."/>
            <person name="Baker D."/>
            <person name="Gharbi K."/>
            <person name="Hall N."/>
            <person name="Watson M."/>
            <person name="Adriaenssens E.M."/>
            <person name="Foster-Nyarko E."/>
            <person name="Jarju S."/>
            <person name="Secka A."/>
            <person name="Antonio M."/>
            <person name="Oren A."/>
            <person name="Chaudhuri R.R."/>
            <person name="La Ragione R."/>
            <person name="Hildebrand F."/>
            <person name="Pallen M.J."/>
        </authorList>
    </citation>
    <scope>NUCLEOTIDE SEQUENCE</scope>
    <source>
        <strain evidence="10">CHK169-2315</strain>
    </source>
</reference>
<dbReference type="InterPro" id="IPR006635">
    <property type="entry name" value="NEAT_dom"/>
</dbReference>
<dbReference type="SUPFAM" id="SSF158911">
    <property type="entry name" value="NEAT domain-like"/>
    <property type="match status" value="1"/>
</dbReference>
<comment type="caution">
    <text evidence="10">The sequence shown here is derived from an EMBL/GenBank/DDBJ whole genome shotgun (WGS) entry which is preliminary data.</text>
</comment>
<evidence type="ECO:0000256" key="1">
    <source>
        <dbReference type="ARBA" id="ARBA00004168"/>
    </source>
</evidence>
<reference evidence="10" key="2">
    <citation type="submission" date="2021-04" db="EMBL/GenBank/DDBJ databases">
        <authorList>
            <person name="Gilroy R."/>
        </authorList>
    </citation>
    <scope>NUCLEOTIDE SEQUENCE</scope>
    <source>
        <strain evidence="10">CHK169-2315</strain>
    </source>
</reference>
<proteinExistence type="predicted"/>
<dbReference type="SMART" id="SM00725">
    <property type="entry name" value="NEAT"/>
    <property type="match status" value="1"/>
</dbReference>
<dbReference type="CDD" id="cd06920">
    <property type="entry name" value="NEAT"/>
    <property type="match status" value="1"/>
</dbReference>
<dbReference type="Pfam" id="PF05031">
    <property type="entry name" value="NEAT"/>
    <property type="match status" value="1"/>
</dbReference>
<dbReference type="InterPro" id="IPR050436">
    <property type="entry name" value="IsdA"/>
</dbReference>
<dbReference type="Proteomes" id="UP000823937">
    <property type="component" value="Unassembled WGS sequence"/>
</dbReference>
<dbReference type="PANTHER" id="PTHR37824">
    <property type="entry name" value="IRON-REGULATED SURFACE DETERMINANT PROTEIN C"/>
    <property type="match status" value="1"/>
</dbReference>
<name>A0A9D1PNN3_9BACI</name>
<evidence type="ECO:0000256" key="4">
    <source>
        <dbReference type="ARBA" id="ARBA00022729"/>
    </source>
</evidence>
<dbReference type="EMBL" id="DXHX01000094">
    <property type="protein sequence ID" value="HIV74678.1"/>
    <property type="molecule type" value="Genomic_DNA"/>
</dbReference>
<organism evidence="10 11">
    <name type="scientific">Candidatus Pseudogracilibacillus intestinigallinarum</name>
    <dbReference type="NCBI Taxonomy" id="2838742"/>
    <lineage>
        <taxon>Bacteria</taxon>
        <taxon>Bacillati</taxon>
        <taxon>Bacillota</taxon>
        <taxon>Bacilli</taxon>
        <taxon>Bacillales</taxon>
        <taxon>Bacillaceae</taxon>
        <taxon>Pseudogracilibacillus</taxon>
    </lineage>
</organism>
<keyword evidence="5" id="KW-0572">Peptidoglycan-anchor</keyword>
<keyword evidence="4 8" id="KW-0732">Signal</keyword>
<keyword evidence="2" id="KW-0134">Cell wall</keyword>
<feature type="transmembrane region" description="Helical" evidence="7">
    <location>
        <begin position="188"/>
        <end position="205"/>
    </location>
</feature>
<evidence type="ECO:0000256" key="3">
    <source>
        <dbReference type="ARBA" id="ARBA00022525"/>
    </source>
</evidence>
<sequence length="212" mass="23019">MKRTFIMFIAIITFSLFQFVSPNSEAHAATYADGTYDISFEMKEAGSNNTSIADGYFTKPAKLVVKNGANYIQLTTNESDWIKSMSGPMGSATDVSESGNTRTVQFEVGDLSNPVNMNMHVVVPEEVAGMEYDHNHSVRVVFNAENIPTATSGSTEAKTDAKEDVEQVTAGADDTTEKNPKTGDTTPIGVYVFLLLASTAVLVIYETRFAKN</sequence>
<feature type="signal peptide" evidence="8">
    <location>
        <begin position="1"/>
        <end position="28"/>
    </location>
</feature>
<keyword evidence="7" id="KW-0472">Membrane</keyword>
<dbReference type="InterPro" id="IPR037250">
    <property type="entry name" value="NEAT_dom_sf"/>
</dbReference>
<keyword evidence="7" id="KW-0812">Transmembrane</keyword>
<dbReference type="InterPro" id="IPR017502">
    <property type="entry name" value="Sortase_SrtB_target"/>
</dbReference>
<keyword evidence="7" id="KW-1133">Transmembrane helix</keyword>
<dbReference type="AlphaFoldDB" id="A0A9D1PNN3"/>
<dbReference type="PANTHER" id="PTHR37824:SF1">
    <property type="entry name" value="IRON-REGULATED SURFACE DETERMINANT PROTEIN C"/>
    <property type="match status" value="1"/>
</dbReference>
<evidence type="ECO:0000256" key="8">
    <source>
        <dbReference type="SAM" id="SignalP"/>
    </source>
</evidence>
<evidence type="ECO:0000256" key="6">
    <source>
        <dbReference type="SAM" id="MobiDB-lite"/>
    </source>
</evidence>
<keyword evidence="3" id="KW-0964">Secreted</keyword>
<dbReference type="PROSITE" id="PS50978">
    <property type="entry name" value="NEAT"/>
    <property type="match status" value="1"/>
</dbReference>
<protein>
    <submittedName>
        <fullName evidence="10">NEAT domain-containing protein</fullName>
    </submittedName>
</protein>
<evidence type="ECO:0000256" key="7">
    <source>
        <dbReference type="SAM" id="Phobius"/>
    </source>
</evidence>
<evidence type="ECO:0000313" key="11">
    <source>
        <dbReference type="Proteomes" id="UP000823937"/>
    </source>
</evidence>
<gene>
    <name evidence="10" type="ORF">H9895_06345</name>
</gene>
<feature type="chain" id="PRO_5038471113" evidence="8">
    <location>
        <begin position="29"/>
        <end position="212"/>
    </location>
</feature>
<comment type="subcellular location">
    <subcellularLocation>
        <location evidence="1">Secreted</location>
        <location evidence="1">Cell wall</location>
        <topology evidence="1">Peptidoglycan-anchor</topology>
    </subcellularLocation>
</comment>
<dbReference type="Gene3D" id="2.60.40.1850">
    <property type="match status" value="1"/>
</dbReference>
<evidence type="ECO:0000313" key="10">
    <source>
        <dbReference type="EMBL" id="HIV74678.1"/>
    </source>
</evidence>
<dbReference type="NCBIfam" id="TIGR03063">
    <property type="entry name" value="srtB_target"/>
    <property type="match status" value="1"/>
</dbReference>
<accession>A0A9D1PNN3</accession>
<evidence type="ECO:0000256" key="2">
    <source>
        <dbReference type="ARBA" id="ARBA00022512"/>
    </source>
</evidence>
<evidence type="ECO:0000259" key="9">
    <source>
        <dbReference type="PROSITE" id="PS50978"/>
    </source>
</evidence>